<evidence type="ECO:0000313" key="2">
    <source>
        <dbReference type="EMBL" id="KAK5986873.1"/>
    </source>
</evidence>
<keyword evidence="1" id="KW-0472">Membrane</keyword>
<proteinExistence type="predicted"/>
<reference evidence="2 3" key="1">
    <citation type="submission" date="2019-10" db="EMBL/GenBank/DDBJ databases">
        <title>Assembly and Annotation for the nematode Trichostrongylus colubriformis.</title>
        <authorList>
            <person name="Martin J."/>
        </authorList>
    </citation>
    <scope>NUCLEOTIDE SEQUENCE [LARGE SCALE GENOMIC DNA]</scope>
    <source>
        <strain evidence="2">G859</strain>
        <tissue evidence="2">Whole worm</tissue>
    </source>
</reference>
<dbReference type="EMBL" id="WIXE01000114">
    <property type="protein sequence ID" value="KAK5986873.1"/>
    <property type="molecule type" value="Genomic_DNA"/>
</dbReference>
<keyword evidence="1" id="KW-0812">Transmembrane</keyword>
<organism evidence="2 3">
    <name type="scientific">Trichostrongylus colubriformis</name>
    <name type="common">Black scour worm</name>
    <dbReference type="NCBI Taxonomy" id="6319"/>
    <lineage>
        <taxon>Eukaryota</taxon>
        <taxon>Metazoa</taxon>
        <taxon>Ecdysozoa</taxon>
        <taxon>Nematoda</taxon>
        <taxon>Chromadorea</taxon>
        <taxon>Rhabditida</taxon>
        <taxon>Rhabditina</taxon>
        <taxon>Rhabditomorpha</taxon>
        <taxon>Strongyloidea</taxon>
        <taxon>Trichostrongylidae</taxon>
        <taxon>Trichostrongylus</taxon>
    </lineage>
</organism>
<feature type="transmembrane region" description="Helical" evidence="1">
    <location>
        <begin position="9"/>
        <end position="27"/>
    </location>
</feature>
<dbReference type="AlphaFoldDB" id="A0AAN8GFD5"/>
<keyword evidence="3" id="KW-1185">Reference proteome</keyword>
<dbReference type="Proteomes" id="UP001331761">
    <property type="component" value="Unassembled WGS sequence"/>
</dbReference>
<evidence type="ECO:0000256" key="1">
    <source>
        <dbReference type="SAM" id="Phobius"/>
    </source>
</evidence>
<sequence length="123" mass="14459">MKVHFKTRTICYLFISIVLTIYCLILLKRTLTFLYGTRTRLLTETEFFGLINSTYGNRRVLERIELPDGSTMTVCDVIKIKHERFYVFRLAEVPVGTHTTLVLQTPGGKHVEEHYIYTYKHIL</sequence>
<protein>
    <submittedName>
        <fullName evidence="2">Uncharacterized protein</fullName>
    </submittedName>
</protein>
<evidence type="ECO:0000313" key="3">
    <source>
        <dbReference type="Proteomes" id="UP001331761"/>
    </source>
</evidence>
<gene>
    <name evidence="2" type="ORF">GCK32_018329</name>
</gene>
<comment type="caution">
    <text evidence="2">The sequence shown here is derived from an EMBL/GenBank/DDBJ whole genome shotgun (WGS) entry which is preliminary data.</text>
</comment>
<accession>A0AAN8GFD5</accession>
<name>A0AAN8GFD5_TRICO</name>
<keyword evidence="1" id="KW-1133">Transmembrane helix</keyword>